<keyword evidence="4" id="KW-0408">Iron</keyword>
<evidence type="ECO:0000256" key="1">
    <source>
        <dbReference type="ARBA" id="ARBA00007523"/>
    </source>
</evidence>
<dbReference type="InterPro" id="IPR037225">
    <property type="entry name" value="Nuo51_FMN-bd_sf"/>
</dbReference>
<dbReference type="AlphaFoldDB" id="A0A1J5ECQ0"/>
<dbReference type="SUPFAM" id="SSF140490">
    <property type="entry name" value="Nqo1C-terminal domain-like"/>
    <property type="match status" value="1"/>
</dbReference>
<dbReference type="Gene3D" id="3.40.30.10">
    <property type="entry name" value="Glutaredoxin"/>
    <property type="match status" value="1"/>
</dbReference>
<dbReference type="SUPFAM" id="SSF46548">
    <property type="entry name" value="alpha-helical ferredoxin"/>
    <property type="match status" value="2"/>
</dbReference>
<dbReference type="Pfam" id="PF07992">
    <property type="entry name" value="Pyr_redox_2"/>
    <property type="match status" value="1"/>
</dbReference>
<evidence type="ECO:0000313" key="7">
    <source>
        <dbReference type="EMBL" id="OIP41799.1"/>
    </source>
</evidence>
<dbReference type="FunFam" id="1.20.1440.230:FF:000001">
    <property type="entry name" value="Mitochondrial NADH dehydrogenase flavoprotein 1"/>
    <property type="match status" value="1"/>
</dbReference>
<organism evidence="7 8">
    <name type="scientific">Candidatus Desantisbacteria bacterium CG2_30_40_21</name>
    <dbReference type="NCBI Taxonomy" id="1817895"/>
    <lineage>
        <taxon>Bacteria</taxon>
        <taxon>Candidatus Desantisiibacteriota</taxon>
    </lineage>
</organism>
<dbReference type="Gene3D" id="3.10.20.600">
    <property type="match status" value="1"/>
</dbReference>
<accession>A0A1J5ECQ0</accession>
<evidence type="ECO:0000313" key="8">
    <source>
        <dbReference type="Proteomes" id="UP000183085"/>
    </source>
</evidence>
<evidence type="ECO:0000256" key="3">
    <source>
        <dbReference type="ARBA" id="ARBA00022723"/>
    </source>
</evidence>
<dbReference type="InterPro" id="IPR001949">
    <property type="entry name" value="NADH-UbQ_OxRdtase_51kDa_CS"/>
</dbReference>
<dbReference type="InterPro" id="IPR036249">
    <property type="entry name" value="Thioredoxin-like_sf"/>
</dbReference>
<protein>
    <submittedName>
        <fullName evidence="7">Hydrogenase</fullName>
    </submittedName>
</protein>
<dbReference type="GO" id="GO:0010181">
    <property type="term" value="F:FMN binding"/>
    <property type="evidence" value="ECO:0007669"/>
    <property type="project" value="InterPro"/>
</dbReference>
<dbReference type="STRING" id="1817895.AUJ95_02715"/>
<dbReference type="SUPFAM" id="SSF142984">
    <property type="entry name" value="Nqo1 middle domain-like"/>
    <property type="match status" value="1"/>
</dbReference>
<dbReference type="Gene3D" id="1.20.1440.230">
    <property type="entry name" value="NADH-ubiquinone oxidoreductase 51kDa subunit, iron-sulphur binding domain"/>
    <property type="match status" value="1"/>
</dbReference>
<dbReference type="SUPFAM" id="SSF51971">
    <property type="entry name" value="Nucleotide-binding domain"/>
    <property type="match status" value="2"/>
</dbReference>
<dbReference type="Pfam" id="PF14691">
    <property type="entry name" value="Fer4_20"/>
    <property type="match status" value="1"/>
</dbReference>
<dbReference type="GO" id="GO:0016491">
    <property type="term" value="F:oxidoreductase activity"/>
    <property type="evidence" value="ECO:0007669"/>
    <property type="project" value="InterPro"/>
</dbReference>
<dbReference type="Gene3D" id="6.10.250.1450">
    <property type="match status" value="1"/>
</dbReference>
<comment type="similarity">
    <text evidence="1">Belongs to the complex I 51 kDa subunit family.</text>
</comment>
<evidence type="ECO:0000256" key="4">
    <source>
        <dbReference type="ARBA" id="ARBA00023004"/>
    </source>
</evidence>
<dbReference type="PRINTS" id="PR00419">
    <property type="entry name" value="ADXRDTASE"/>
</dbReference>
<dbReference type="EMBL" id="MNYI01000069">
    <property type="protein sequence ID" value="OIP41799.1"/>
    <property type="molecule type" value="Genomic_DNA"/>
</dbReference>
<dbReference type="PANTHER" id="PTHR43578">
    <property type="entry name" value="NADH-QUINONE OXIDOREDUCTASE SUBUNIT F"/>
    <property type="match status" value="1"/>
</dbReference>
<sequence>MTKLKSIPAFKNYQSTIQSSIQKGARCIAVCGGTGCRAFGGVGLIPLFDEELKQKGITDVCVKETGCHGFCEKGPIVIIYPERIFYQQVGMENVKEIVLQTIEAGRVVERLLWMDPLTDEKISHDYDMSFYNKQKQIVLKNRGEIDPAQIDDYIGKGGYSGLIKVLASMSPEQVVEEIKISGLRGKGGAGFPTGTKWELCRTDANSVKYVICNGNEGDPGAFMNRTILEGNPHLVIEGMIIAAYAVGAENGYLFVRSEYPLAIKHLELALAQAAELGLLGDNILGTDFSLSIEIKEGHGAFVCGEETAFIASIEGNRGMPKPKPPFPTEKGLWSKPTLVNNVETLATIPAIIINGGGWYNNIGTGKSKGTKIFALSGRLNNTGLVELPLGTSLRELIFNVGGGLIQGKKFKAAMIGGPSGGFILPEEMEIALDYESLEKTGAMLGSGIVVVLDQDSCMVETARSLLEFLKDESCGQCTPCRIGLTRMFEILSRISEGKGELNDLDTLMELGKVIQDTALCNLGKTAPNPIISAITKFRDEFEIHINKKKCPAYICDKLYTAPCADTCPVNIEVHGYVALIAEERFQEALELIKEKDPFPSICGRVCHHPCESRCRRANIDNPLALKGLKRFVADHEAELEKSTPKPVVERFRDEKIAMIGAGPASLACAYHLARRGYQVTIFESLSVAGGMLAVAIPNYRLPKDILKLEIDDISALGVKIQTNTEIGKDIGFEDLQRDYAAIFIGVGARLTSRLSIHGENAEGVIPALEYLKVLNLGNPVDVRDKRIVVIGAGNVAIDAARASLRLGAMAVTIVYRRTRDEMPANMEEIEDAEHEGIRFELLTAPVEIITQDTRVKGLECTKMKLSDFFDKSGRRKPVEIEGSRFVLEADVIISAIGQRVQTDFIRDNIETRRDGTIIVDSETQATNISGIFAGGDVATGAATVIDAINAGNKAAVAIDRYLNNGKESEEAISGGRRPSLIKDTEPSKAERHIIPTMDKEGRLTGFEEVELGFTRDMAVREAQRCLKCHEKG</sequence>
<dbReference type="PROSITE" id="PS00645">
    <property type="entry name" value="COMPLEX1_51K_2"/>
    <property type="match status" value="1"/>
</dbReference>
<keyword evidence="3" id="KW-0479">Metal-binding</keyword>
<dbReference type="InterPro" id="IPR028261">
    <property type="entry name" value="DPD_II"/>
</dbReference>
<dbReference type="Pfam" id="PF10589">
    <property type="entry name" value="NADH_4Fe-4S"/>
    <property type="match status" value="1"/>
</dbReference>
<dbReference type="Pfam" id="PF01512">
    <property type="entry name" value="Complex1_51K"/>
    <property type="match status" value="1"/>
</dbReference>
<dbReference type="Gene3D" id="3.50.50.60">
    <property type="entry name" value="FAD/NAD(P)-binding domain"/>
    <property type="match status" value="2"/>
</dbReference>
<evidence type="ECO:0000256" key="2">
    <source>
        <dbReference type="ARBA" id="ARBA00022485"/>
    </source>
</evidence>
<evidence type="ECO:0000259" key="6">
    <source>
        <dbReference type="SMART" id="SM00928"/>
    </source>
</evidence>
<dbReference type="CDD" id="cd02980">
    <property type="entry name" value="TRX_Fd_family"/>
    <property type="match status" value="1"/>
</dbReference>
<feature type="domain" description="NADH-ubiquinone oxidoreductase 51kDa subunit iron-sulphur binding" evidence="6">
    <location>
        <begin position="459"/>
        <end position="504"/>
    </location>
</feature>
<dbReference type="Proteomes" id="UP000183085">
    <property type="component" value="Unassembled WGS sequence"/>
</dbReference>
<dbReference type="FunFam" id="3.40.50.11540:FF:000001">
    <property type="entry name" value="NADH dehydrogenase [ubiquinone] flavoprotein 1, mitochondrial"/>
    <property type="match status" value="1"/>
</dbReference>
<evidence type="ECO:0000256" key="5">
    <source>
        <dbReference type="ARBA" id="ARBA00023014"/>
    </source>
</evidence>
<dbReference type="SUPFAM" id="SSF52833">
    <property type="entry name" value="Thioredoxin-like"/>
    <property type="match status" value="1"/>
</dbReference>
<dbReference type="InterPro" id="IPR037207">
    <property type="entry name" value="Nuop51_4Fe4S-bd_sf"/>
</dbReference>
<dbReference type="Gene3D" id="3.40.50.11540">
    <property type="entry name" value="NADH-ubiquinone oxidoreductase 51kDa subunit"/>
    <property type="match status" value="1"/>
</dbReference>
<dbReference type="InterPro" id="IPR023753">
    <property type="entry name" value="FAD/NAD-binding_dom"/>
</dbReference>
<dbReference type="SUPFAM" id="SSF142019">
    <property type="entry name" value="Nqo1 FMN-binding domain-like"/>
    <property type="match status" value="1"/>
</dbReference>
<dbReference type="GO" id="GO:0008137">
    <property type="term" value="F:NADH dehydrogenase (ubiquinone) activity"/>
    <property type="evidence" value="ECO:0007669"/>
    <property type="project" value="InterPro"/>
</dbReference>
<dbReference type="GO" id="GO:0046872">
    <property type="term" value="F:metal ion binding"/>
    <property type="evidence" value="ECO:0007669"/>
    <property type="project" value="UniProtKB-KW"/>
</dbReference>
<comment type="caution">
    <text evidence="7">The sequence shown here is derived from an EMBL/GenBank/DDBJ whole genome shotgun (WGS) entry which is preliminary data.</text>
</comment>
<name>A0A1J5ECQ0_9BACT</name>
<dbReference type="InterPro" id="IPR011538">
    <property type="entry name" value="Nuo51_FMN-bd"/>
</dbReference>
<dbReference type="GO" id="GO:0051539">
    <property type="term" value="F:4 iron, 4 sulfur cluster binding"/>
    <property type="evidence" value="ECO:0007669"/>
    <property type="project" value="UniProtKB-KW"/>
</dbReference>
<proteinExistence type="inferred from homology"/>
<dbReference type="PANTHER" id="PTHR43578:SF3">
    <property type="entry name" value="NADH-QUINONE OXIDOREDUCTASE SUBUNIT F"/>
    <property type="match status" value="1"/>
</dbReference>
<keyword evidence="2" id="KW-0004">4Fe-4S</keyword>
<reference evidence="7 8" key="1">
    <citation type="journal article" date="2016" name="Environ. Microbiol.">
        <title>Genomic resolution of a cold subsurface aquifer community provides metabolic insights for novel microbes adapted to high CO concentrations.</title>
        <authorList>
            <person name="Probst A.J."/>
            <person name="Castelle C.J."/>
            <person name="Singh A."/>
            <person name="Brown C.T."/>
            <person name="Anantharaman K."/>
            <person name="Sharon I."/>
            <person name="Hug L.A."/>
            <person name="Burstein D."/>
            <person name="Emerson J.B."/>
            <person name="Thomas B.C."/>
            <person name="Banfield J.F."/>
        </authorList>
    </citation>
    <scope>NUCLEOTIDE SEQUENCE [LARGE SCALE GENOMIC DNA]</scope>
    <source>
        <strain evidence="7">CG2_30_40_21</strain>
    </source>
</reference>
<dbReference type="InterPro" id="IPR036188">
    <property type="entry name" value="FAD/NAD-bd_sf"/>
</dbReference>
<dbReference type="InterPro" id="IPR019575">
    <property type="entry name" value="Nuop51_4Fe4S-bd"/>
</dbReference>
<keyword evidence="5" id="KW-0411">Iron-sulfur</keyword>
<dbReference type="SMART" id="SM00928">
    <property type="entry name" value="NADH_4Fe-4S"/>
    <property type="match status" value="1"/>
</dbReference>
<gene>
    <name evidence="7" type="ORF">AUJ95_02715</name>
</gene>